<dbReference type="KEGG" id="mox:DAMO_1139"/>
<feature type="region of interest" description="Disordered" evidence="1">
    <location>
        <begin position="62"/>
        <end position="89"/>
    </location>
</feature>
<dbReference type="EMBL" id="FP565575">
    <property type="protein sequence ID" value="CBE68199.1"/>
    <property type="molecule type" value="Genomic_DNA"/>
</dbReference>
<reference evidence="2 3" key="1">
    <citation type="journal article" date="2010" name="Nature">
        <title>Nitrite-driven anaerobic methane oxidation by oxygenic bacteria.</title>
        <authorList>
            <person name="Ettwig K.F."/>
            <person name="Butler M.K."/>
            <person name="Le Paslier D."/>
            <person name="Pelletier E."/>
            <person name="Mangenot S."/>
            <person name="Kuypers M.M.M."/>
            <person name="Schreiber F."/>
            <person name="Dutilh B.E."/>
            <person name="Zedelius J."/>
            <person name="de Beer D."/>
            <person name="Gloerich J."/>
            <person name="Wessels H.J.C.T."/>
            <person name="van Allen T."/>
            <person name="Luesken F."/>
            <person name="Wu M."/>
            <person name="van de Pas-Schoonen K.T."/>
            <person name="Op den Camp H.J.M."/>
            <person name="Janssen-Megens E.M."/>
            <person name="Francoijs K-J."/>
            <person name="Stunnenberg H."/>
            <person name="Weissenbach J."/>
            <person name="Jetten M.S.M."/>
            <person name="Strous M."/>
        </authorList>
    </citation>
    <scope>NUCLEOTIDE SEQUENCE [LARGE SCALE GENOMIC DNA]</scope>
</reference>
<evidence type="ECO:0000256" key="1">
    <source>
        <dbReference type="SAM" id="MobiDB-lite"/>
    </source>
</evidence>
<name>D5MEM0_METO1</name>
<proteinExistence type="predicted"/>
<dbReference type="STRING" id="671143.DAMO_1139"/>
<protein>
    <submittedName>
        <fullName evidence="2">Uncharacterized protein</fullName>
    </submittedName>
</protein>
<dbReference type="HOGENOM" id="CLU_2449124_0_0_0"/>
<organism evidence="2 3">
    <name type="scientific">Methylomirabilis oxygeniifera</name>
    <dbReference type="NCBI Taxonomy" id="671143"/>
    <lineage>
        <taxon>Bacteria</taxon>
        <taxon>Candidatus Methylomirabilota</taxon>
        <taxon>Candidatus Methylomirabilia</taxon>
        <taxon>Candidatus Methylomirabilales</taxon>
        <taxon>Candidatus Methylomirabilaceae</taxon>
        <taxon>Candidatus Methylomirabilis</taxon>
    </lineage>
</organism>
<dbReference type="AlphaFoldDB" id="D5MEM0"/>
<gene>
    <name evidence="2" type="ORF">DAMO_1139</name>
</gene>
<evidence type="ECO:0000313" key="2">
    <source>
        <dbReference type="EMBL" id="CBE68199.1"/>
    </source>
</evidence>
<evidence type="ECO:0000313" key="3">
    <source>
        <dbReference type="Proteomes" id="UP000006898"/>
    </source>
</evidence>
<dbReference type="Proteomes" id="UP000006898">
    <property type="component" value="Chromosome"/>
</dbReference>
<accession>D5MEM0</accession>
<sequence length="89" mass="9729">MLIAAYDYDSPSTHGGDDPIWGSDQLSGMRPYPKYMFPQVSQAHDGGGELPSRSVGLESFNATGTSTKGAETIVDDDHYQQRSFRKGSR</sequence>